<dbReference type="PANTHER" id="PTHR42813">
    <property type="entry name" value="ZINC-TYPE ALCOHOL DEHYDROGENASE-LIKE"/>
    <property type="match status" value="1"/>
</dbReference>
<dbReference type="SUPFAM" id="SSF51735">
    <property type="entry name" value="NAD(P)-binding Rossmann-fold domains"/>
    <property type="match status" value="1"/>
</dbReference>
<evidence type="ECO:0000259" key="4">
    <source>
        <dbReference type="Pfam" id="PF00107"/>
    </source>
</evidence>
<dbReference type="Gene3D" id="3.40.50.720">
    <property type="entry name" value="NAD(P)-binding Rossmann-like Domain"/>
    <property type="match status" value="1"/>
</dbReference>
<dbReference type="InterPro" id="IPR013149">
    <property type="entry name" value="ADH-like_C"/>
</dbReference>
<name>A0ABU7TW29_9HYPH</name>
<dbReference type="Pfam" id="PF08240">
    <property type="entry name" value="ADH_N"/>
    <property type="match status" value="1"/>
</dbReference>
<evidence type="ECO:0000259" key="5">
    <source>
        <dbReference type="Pfam" id="PF08240"/>
    </source>
</evidence>
<dbReference type="InterPro" id="IPR036291">
    <property type="entry name" value="NAD(P)-bd_dom_sf"/>
</dbReference>
<keyword evidence="7" id="KW-1185">Reference proteome</keyword>
<dbReference type="Pfam" id="PF00107">
    <property type="entry name" value="ADH_zinc_N"/>
    <property type="match status" value="1"/>
</dbReference>
<evidence type="ECO:0000313" key="7">
    <source>
        <dbReference type="Proteomes" id="UP001355206"/>
    </source>
</evidence>
<evidence type="ECO:0000256" key="1">
    <source>
        <dbReference type="ARBA" id="ARBA00001947"/>
    </source>
</evidence>
<protein>
    <submittedName>
        <fullName evidence="6">Glutathione-dependent formaldehyde dehydrogenase</fullName>
    </submittedName>
</protein>
<sequence>MKALCWHGRNDIRCDTVPDPVIEDSRDVIIKVTSCAICGSDLHLMDGLMPTMKSGDVLGHEFMGEVVEVGQGFTKFKKGDRIVVPFNINCGECRQCKLGNFSVCERSNRNAEMAAAQFGYPTAGLFGYSHLTGGYAGGQAEYVRVPMADVAPMKVPDGMDDESVLFLTDILPTGWQGAEHCEIQGGETIAVWGAGPVGIFAIQSAKIMGAERIIAIETVPERIALARKAGATDVIDFMNEDVFERIKEITKGQGADGVIDCVGMEASAGHGGLTGMLSTVQEKLTATERPYALAEAIKAVRPCGIVSVPGVYGGPIPVNMGSIVQKGLTLKSGQTHVKRYLEPLTKLIQEGKIDMTSLITHRSQNLADGPDLYKAFRDKKDGCVKVVFHLN</sequence>
<dbReference type="PANTHER" id="PTHR42813:SF2">
    <property type="entry name" value="DEHYDROGENASE, ZINC-CONTAINING, PUTATIVE (AFU_ORTHOLOGUE AFUA_2G02810)-RELATED"/>
    <property type="match status" value="1"/>
</dbReference>
<accession>A0ABU7TW29</accession>
<feature type="domain" description="Alcohol dehydrogenase-like C-terminal" evidence="4">
    <location>
        <begin position="196"/>
        <end position="266"/>
    </location>
</feature>
<evidence type="ECO:0000256" key="3">
    <source>
        <dbReference type="ARBA" id="ARBA00022833"/>
    </source>
</evidence>
<dbReference type="RefSeq" id="WP_331304083.1">
    <property type="nucleotide sequence ID" value="NZ_MLCA01000014.1"/>
</dbReference>
<comment type="cofactor">
    <cofactor evidence="1">
        <name>Zn(2+)</name>
        <dbReference type="ChEBI" id="CHEBI:29105"/>
    </cofactor>
</comment>
<comment type="caution">
    <text evidence="6">The sequence shown here is derived from an EMBL/GenBank/DDBJ whole genome shotgun (WGS) entry which is preliminary data.</text>
</comment>
<keyword evidence="2" id="KW-0479">Metal-binding</keyword>
<evidence type="ECO:0000256" key="2">
    <source>
        <dbReference type="ARBA" id="ARBA00022723"/>
    </source>
</evidence>
<dbReference type="EMBL" id="MLCA01000014">
    <property type="protein sequence ID" value="MEE7494033.1"/>
    <property type="molecule type" value="Genomic_DNA"/>
</dbReference>
<reference evidence="6 7" key="1">
    <citation type="journal article" date="2012" name="Genet. Mol. Biol.">
        <title>Analysis of 16S rRNA and mxaF genes revealing insights into Methylobacterium niche-specific plant association.</title>
        <authorList>
            <person name="Dourado M.N."/>
            <person name="Andreote F.D."/>
            <person name="Dini-Andreote F."/>
            <person name="Conti R."/>
            <person name="Araujo J.M."/>
            <person name="Araujo W.L."/>
        </authorList>
    </citation>
    <scope>NUCLEOTIDE SEQUENCE [LARGE SCALE GENOMIC DNA]</scope>
    <source>
        <strain evidence="6 7">TC3-10</strain>
    </source>
</reference>
<dbReference type="InterPro" id="IPR011032">
    <property type="entry name" value="GroES-like_sf"/>
</dbReference>
<dbReference type="Proteomes" id="UP001355206">
    <property type="component" value="Unassembled WGS sequence"/>
</dbReference>
<keyword evidence="3" id="KW-0862">Zinc</keyword>
<dbReference type="Gene3D" id="3.90.180.10">
    <property type="entry name" value="Medium-chain alcohol dehydrogenases, catalytic domain"/>
    <property type="match status" value="1"/>
</dbReference>
<evidence type="ECO:0000313" key="6">
    <source>
        <dbReference type="EMBL" id="MEE7494033.1"/>
    </source>
</evidence>
<dbReference type="InterPro" id="IPR013154">
    <property type="entry name" value="ADH-like_N"/>
</dbReference>
<proteinExistence type="predicted"/>
<dbReference type="CDD" id="cd08283">
    <property type="entry name" value="FDH_like_1"/>
    <property type="match status" value="1"/>
</dbReference>
<organism evidence="6 7">
    <name type="scientific">Methylobacterium oryzae</name>
    <dbReference type="NCBI Taxonomy" id="334852"/>
    <lineage>
        <taxon>Bacteria</taxon>
        <taxon>Pseudomonadati</taxon>
        <taxon>Pseudomonadota</taxon>
        <taxon>Alphaproteobacteria</taxon>
        <taxon>Hyphomicrobiales</taxon>
        <taxon>Methylobacteriaceae</taxon>
        <taxon>Methylobacterium</taxon>
    </lineage>
</organism>
<feature type="domain" description="Alcohol dehydrogenase-like N-terminal" evidence="5">
    <location>
        <begin position="26"/>
        <end position="153"/>
    </location>
</feature>
<dbReference type="SUPFAM" id="SSF50129">
    <property type="entry name" value="GroES-like"/>
    <property type="match status" value="1"/>
</dbReference>
<gene>
    <name evidence="6" type="ORF">MOTC310_27905</name>
</gene>